<sequence length="82" mass="9611">SLIIFFQLETNDFLANICLKLSTKPRPQQLLNMSCDNAYKIRTSIISVNNFTWSPFHVLWDRLFPFVVLSKIAVILRKRIVN</sequence>
<proteinExistence type="predicted"/>
<protein>
    <submittedName>
        <fullName evidence="1">Uncharacterized protein</fullName>
    </submittedName>
</protein>
<dbReference type="EMBL" id="CAXIEN010000253">
    <property type="protein sequence ID" value="CAL1289701.1"/>
    <property type="molecule type" value="Genomic_DNA"/>
</dbReference>
<dbReference type="Proteomes" id="UP001497382">
    <property type="component" value="Unassembled WGS sequence"/>
</dbReference>
<gene>
    <name evidence="1" type="ORF">LARSCL_LOCUS16087</name>
</gene>
<reference evidence="1 2" key="1">
    <citation type="submission" date="2024-04" db="EMBL/GenBank/DDBJ databases">
        <authorList>
            <person name="Rising A."/>
            <person name="Reimegard J."/>
            <person name="Sonavane S."/>
            <person name="Akerstrom W."/>
            <person name="Nylinder S."/>
            <person name="Hedman E."/>
            <person name="Kallberg Y."/>
        </authorList>
    </citation>
    <scope>NUCLEOTIDE SEQUENCE [LARGE SCALE GENOMIC DNA]</scope>
</reference>
<accession>A0AAV2B1G5</accession>
<feature type="non-terminal residue" evidence="1">
    <location>
        <position position="1"/>
    </location>
</feature>
<organism evidence="1 2">
    <name type="scientific">Larinioides sclopetarius</name>
    <dbReference type="NCBI Taxonomy" id="280406"/>
    <lineage>
        <taxon>Eukaryota</taxon>
        <taxon>Metazoa</taxon>
        <taxon>Ecdysozoa</taxon>
        <taxon>Arthropoda</taxon>
        <taxon>Chelicerata</taxon>
        <taxon>Arachnida</taxon>
        <taxon>Araneae</taxon>
        <taxon>Araneomorphae</taxon>
        <taxon>Entelegynae</taxon>
        <taxon>Araneoidea</taxon>
        <taxon>Araneidae</taxon>
        <taxon>Larinioides</taxon>
    </lineage>
</organism>
<dbReference type="AlphaFoldDB" id="A0AAV2B1G5"/>
<name>A0AAV2B1G5_9ARAC</name>
<keyword evidence="2" id="KW-1185">Reference proteome</keyword>
<evidence type="ECO:0000313" key="2">
    <source>
        <dbReference type="Proteomes" id="UP001497382"/>
    </source>
</evidence>
<comment type="caution">
    <text evidence="1">The sequence shown here is derived from an EMBL/GenBank/DDBJ whole genome shotgun (WGS) entry which is preliminary data.</text>
</comment>
<evidence type="ECO:0000313" key="1">
    <source>
        <dbReference type="EMBL" id="CAL1289701.1"/>
    </source>
</evidence>